<organism evidence="1 2">
    <name type="scientific">Streptomyces lanatus</name>
    <dbReference type="NCBI Taxonomy" id="66900"/>
    <lineage>
        <taxon>Bacteria</taxon>
        <taxon>Bacillati</taxon>
        <taxon>Actinomycetota</taxon>
        <taxon>Actinomycetes</taxon>
        <taxon>Kitasatosporales</taxon>
        <taxon>Streptomycetaceae</taxon>
        <taxon>Streptomyces</taxon>
    </lineage>
</organism>
<evidence type="ECO:0008006" key="3">
    <source>
        <dbReference type="Google" id="ProtNLM"/>
    </source>
</evidence>
<protein>
    <recommendedName>
        <fullName evidence="3">N-acetyltransferase domain-containing protein</fullName>
    </recommendedName>
</protein>
<dbReference type="RefSeq" id="WP_190069635.1">
    <property type="nucleotide sequence ID" value="NZ_BNBM01000003.1"/>
</dbReference>
<accession>A0ABV1XKW4</accession>
<sequence length="145" mass="16657">MPEQVGELRWWWIKLRNPRDDRFFLYYPNGGGADAKVLRVCDRGGIEHAILIWSVCHECQCGLIAKISMIPEWQRQGLGRRLVRWALREGPNYAWVTSSQSPDGQQFFPALARETGAALTNKGEPCVHVDVVNRSFPRPRLVRDI</sequence>
<evidence type="ECO:0000313" key="2">
    <source>
        <dbReference type="Proteomes" id="UP001486207"/>
    </source>
</evidence>
<dbReference type="Proteomes" id="UP001486207">
    <property type="component" value="Unassembled WGS sequence"/>
</dbReference>
<dbReference type="InterPro" id="IPR016181">
    <property type="entry name" value="Acyl_CoA_acyltransferase"/>
</dbReference>
<gene>
    <name evidence="1" type="ORF">ABT384_06025</name>
</gene>
<dbReference type="Gene3D" id="3.40.630.30">
    <property type="match status" value="1"/>
</dbReference>
<comment type="caution">
    <text evidence="1">The sequence shown here is derived from an EMBL/GenBank/DDBJ whole genome shotgun (WGS) entry which is preliminary data.</text>
</comment>
<dbReference type="EMBL" id="JBEPFB010000002">
    <property type="protein sequence ID" value="MER7372206.1"/>
    <property type="molecule type" value="Genomic_DNA"/>
</dbReference>
<name>A0ABV1XKW4_9ACTN</name>
<reference evidence="1 2" key="1">
    <citation type="submission" date="2024-06" db="EMBL/GenBank/DDBJ databases">
        <title>The Natural Products Discovery Center: Release of the First 8490 Sequenced Strains for Exploring Actinobacteria Biosynthetic Diversity.</title>
        <authorList>
            <person name="Kalkreuter E."/>
            <person name="Kautsar S.A."/>
            <person name="Yang D."/>
            <person name="Bader C.D."/>
            <person name="Teijaro C.N."/>
            <person name="Fluegel L."/>
            <person name="Davis C.M."/>
            <person name="Simpson J.R."/>
            <person name="Lauterbach L."/>
            <person name="Steele A.D."/>
            <person name="Gui C."/>
            <person name="Meng S."/>
            <person name="Li G."/>
            <person name="Viehrig K."/>
            <person name="Ye F."/>
            <person name="Su P."/>
            <person name="Kiefer A.F."/>
            <person name="Nichols A."/>
            <person name="Cepeda A.J."/>
            <person name="Yan W."/>
            <person name="Fan B."/>
            <person name="Jiang Y."/>
            <person name="Adhikari A."/>
            <person name="Zheng C.-J."/>
            <person name="Schuster L."/>
            <person name="Cowan T.M."/>
            <person name="Smanski M.J."/>
            <person name="Chevrette M.G."/>
            <person name="De Carvalho L.P.S."/>
            <person name="Shen B."/>
        </authorList>
    </citation>
    <scope>NUCLEOTIDE SEQUENCE [LARGE SCALE GENOMIC DNA]</scope>
    <source>
        <strain evidence="1 2">NPDC000155</strain>
    </source>
</reference>
<evidence type="ECO:0000313" key="1">
    <source>
        <dbReference type="EMBL" id="MER7372206.1"/>
    </source>
</evidence>
<dbReference type="CDD" id="cd04301">
    <property type="entry name" value="NAT_SF"/>
    <property type="match status" value="1"/>
</dbReference>
<proteinExistence type="predicted"/>
<dbReference type="SUPFAM" id="SSF55729">
    <property type="entry name" value="Acyl-CoA N-acyltransferases (Nat)"/>
    <property type="match status" value="1"/>
</dbReference>
<keyword evidence="2" id="KW-1185">Reference proteome</keyword>